<accession>A0A8S9R1D4</accession>
<proteinExistence type="predicted"/>
<feature type="region of interest" description="Disordered" evidence="1">
    <location>
        <begin position="220"/>
        <end position="240"/>
    </location>
</feature>
<dbReference type="EMBL" id="QGKX02000996">
    <property type="protein sequence ID" value="KAF3557398.1"/>
    <property type="molecule type" value="Genomic_DNA"/>
</dbReference>
<dbReference type="AlphaFoldDB" id="A0A8S9R1D4"/>
<evidence type="ECO:0000313" key="2">
    <source>
        <dbReference type="EMBL" id="KAF3557398.1"/>
    </source>
</evidence>
<evidence type="ECO:0000313" key="3">
    <source>
        <dbReference type="Proteomes" id="UP000712600"/>
    </source>
</evidence>
<feature type="compositionally biased region" description="Basic and acidic residues" evidence="1">
    <location>
        <begin position="220"/>
        <end position="236"/>
    </location>
</feature>
<evidence type="ECO:0000256" key="1">
    <source>
        <dbReference type="SAM" id="MobiDB-lite"/>
    </source>
</evidence>
<sequence>MLVETAPGAEGNQMLLKGDSRLGPGVGRNQMMLRREDTRNVPPSYHIITQYMTAPPSSAKLLGNFCVQAIRAQFYGIIERRRHLVAVYSPALIVDEPGGLALRRLPSRYGPVYVVGDRSHLFYGAHGRNRWRSSRYAVGSMELRYALMSMECPCRVPIGVLEIVAWASMWGCRHAAESIGRHLRALAAVEFVSTGAGCFLSSMDVLPFFFRRNHLAWKTEEGPRPGGRDPGPRGRNPDPGAGNNMTFFIGLYKLHRSITLPLLIVLRCTCARCERICSLVGDV</sequence>
<reference evidence="2" key="1">
    <citation type="submission" date="2019-12" db="EMBL/GenBank/DDBJ databases">
        <title>Genome sequencing and annotation of Brassica cretica.</title>
        <authorList>
            <person name="Studholme D.J."/>
            <person name="Sarris P."/>
        </authorList>
    </citation>
    <scope>NUCLEOTIDE SEQUENCE</scope>
    <source>
        <strain evidence="2">PFS-109/04</strain>
        <tissue evidence="2">Leaf</tissue>
    </source>
</reference>
<dbReference type="Proteomes" id="UP000712600">
    <property type="component" value="Unassembled WGS sequence"/>
</dbReference>
<comment type="caution">
    <text evidence="2">The sequence shown here is derived from an EMBL/GenBank/DDBJ whole genome shotgun (WGS) entry which is preliminary data.</text>
</comment>
<organism evidence="2 3">
    <name type="scientific">Brassica cretica</name>
    <name type="common">Mustard</name>
    <dbReference type="NCBI Taxonomy" id="69181"/>
    <lineage>
        <taxon>Eukaryota</taxon>
        <taxon>Viridiplantae</taxon>
        <taxon>Streptophyta</taxon>
        <taxon>Embryophyta</taxon>
        <taxon>Tracheophyta</taxon>
        <taxon>Spermatophyta</taxon>
        <taxon>Magnoliopsida</taxon>
        <taxon>eudicotyledons</taxon>
        <taxon>Gunneridae</taxon>
        <taxon>Pentapetalae</taxon>
        <taxon>rosids</taxon>
        <taxon>malvids</taxon>
        <taxon>Brassicales</taxon>
        <taxon>Brassicaceae</taxon>
        <taxon>Brassiceae</taxon>
        <taxon>Brassica</taxon>
    </lineage>
</organism>
<gene>
    <name evidence="2" type="ORF">F2Q69_00013789</name>
</gene>
<name>A0A8S9R1D4_BRACR</name>
<protein>
    <submittedName>
        <fullName evidence="2">Uncharacterized protein</fullName>
    </submittedName>
</protein>